<organism evidence="14 15">
    <name type="scientific">Gnathostoma spinigerum</name>
    <dbReference type="NCBI Taxonomy" id="75299"/>
    <lineage>
        <taxon>Eukaryota</taxon>
        <taxon>Metazoa</taxon>
        <taxon>Ecdysozoa</taxon>
        <taxon>Nematoda</taxon>
        <taxon>Chromadorea</taxon>
        <taxon>Rhabditida</taxon>
        <taxon>Spirurina</taxon>
        <taxon>Gnathostomatomorpha</taxon>
        <taxon>Gnathostomatoidea</taxon>
        <taxon>Gnathostomatidae</taxon>
        <taxon>Gnathostoma</taxon>
    </lineage>
</organism>
<dbReference type="InterPro" id="IPR013087">
    <property type="entry name" value="Znf_C2H2_type"/>
</dbReference>
<feature type="domain" description="C2H2-type" evidence="13">
    <location>
        <begin position="687"/>
        <end position="716"/>
    </location>
</feature>
<dbReference type="Gene3D" id="3.30.710.10">
    <property type="entry name" value="Potassium Channel Kv1.1, Chain A"/>
    <property type="match status" value="1"/>
</dbReference>
<keyword evidence="15" id="KW-1185">Reference proteome</keyword>
<keyword evidence="2" id="KW-0479">Metal-binding</keyword>
<feature type="domain" description="C2H2-type" evidence="13">
    <location>
        <begin position="632"/>
        <end position="659"/>
    </location>
</feature>
<keyword evidence="4 10" id="KW-0863">Zinc-finger</keyword>
<protein>
    <recommendedName>
        <fullName evidence="16">Zinc finger protein</fullName>
    </recommendedName>
</protein>
<dbReference type="PANTHER" id="PTHR46105:SF5">
    <property type="entry name" value="ZINC FINGER AND BTB DOMAIN-CONTAINING PROTEIN 44 ISOFORM X1"/>
    <property type="match status" value="1"/>
</dbReference>
<dbReference type="GO" id="GO:0008270">
    <property type="term" value="F:zinc ion binding"/>
    <property type="evidence" value="ECO:0007669"/>
    <property type="project" value="UniProtKB-KW"/>
</dbReference>
<dbReference type="InterPro" id="IPR011705">
    <property type="entry name" value="BACK"/>
</dbReference>
<evidence type="ECO:0000256" key="5">
    <source>
        <dbReference type="ARBA" id="ARBA00022833"/>
    </source>
</evidence>
<evidence type="ECO:0000256" key="4">
    <source>
        <dbReference type="ARBA" id="ARBA00022771"/>
    </source>
</evidence>
<sequence>MAALGVCQQGLPSFVASSNDVKCNLNPMTFTDQHGSIVLERLRYQRDNGIFCDVYLVVKDRQFSAHRNILAACSPYFDSILKRNKVIKEQVTVNCHNPAVFELLLNYMYSGTVVIDRSSVTDLLKLANNFLVTKLKNYCAEYLQRYMDASNCLAVKELAQKYNLPNLLKSACDYFDININRCLLESTDILEFSLPQLNCLLQEPKYRNIISPDAHLKLIARWVGHNPEQRDSLFKEMLNACPFSLVQPSTFEYLLDYSPFLTTAQFSRFTLLQAMCECSIPLTRYETQYRTLLAQFNNQVYMLDMNSSFGGATVVSPSGEIAIDINQPSTSNSLSMNGTSSQNLMTSQSATEKESTKEPSEASGQSCSIEDGQPPVLNASTTQEVLEASNPSQENGRPALKLKIQLNSVSLMNRKNRLLGKTNVGKSKFYRKSLSTANQVLAKRRGRPPKVKTSFLQSDVLSTNTDEEQINEDIFYPDCGIDLSEPVIFGEEDEFDPCSLGDPSEDEVEGTEPTDERPFKCEYCKHLSSTKLHQKRHMARIHFRDVDYVCCLCCTRFQWNRNYYLHMKSHYGNPPYHCDLCEFTGDDLLLFLSHRLTHSDERPFKCNSCGYFARTRQNMALHVRSHNGGKPFHCAGCGSGFDSKTDLDHHVSAQSASRPYQCSHCEFSTKYQSHLISHRRIHSGDVFRCHYEDCTYSSPKKSQLAAHLRTHLAVRAHQCKICNRSFIEKSHLVRHERIHLEDKPFKCDNCDYASSRRDKLKEHIQKHHSNAAIGKQQRRRYRRAKQLAQLAAAAQAMKLQPAFDSLFRPINESEMLNEQTSSVQGDLVNEQSGYLALGDVTLLPQDDVQGVNTTGQGCHQQTLVDLTAIGNVPGRPSSAMLPPSSTVDLSPTMSLNFHLGGTDTPLMGGSKDVTLAGVMVDSPIDSLRTPVPRSPHSVNLQPLVDPFGGSPNNGQDPQRPMSLPPLGGQQQGMSSQSGGSPWGW</sequence>
<dbReference type="GO" id="GO:0005634">
    <property type="term" value="C:nucleus"/>
    <property type="evidence" value="ECO:0007669"/>
    <property type="project" value="UniProtKB-SubCell"/>
</dbReference>
<comment type="subcellular location">
    <subcellularLocation>
        <location evidence="1">Nucleus</location>
    </subcellularLocation>
</comment>
<dbReference type="FunFam" id="3.30.160.60:FF:002780">
    <property type="entry name" value="Protein CBR-EOR-1"/>
    <property type="match status" value="1"/>
</dbReference>
<feature type="domain" description="C2H2-type" evidence="13">
    <location>
        <begin position="717"/>
        <end position="744"/>
    </location>
</feature>
<reference evidence="14 15" key="1">
    <citation type="submission" date="2024-08" db="EMBL/GenBank/DDBJ databases">
        <title>Gnathostoma spinigerum genome.</title>
        <authorList>
            <person name="Gonzalez-Bertolin B."/>
            <person name="Monzon S."/>
            <person name="Zaballos A."/>
            <person name="Jimenez P."/>
            <person name="Dekumyoy P."/>
            <person name="Varona S."/>
            <person name="Cuesta I."/>
            <person name="Sumanam S."/>
            <person name="Adisakwattana P."/>
            <person name="Gasser R.B."/>
            <person name="Hernandez-Gonzalez A."/>
            <person name="Young N.D."/>
            <person name="Perteguer M.J."/>
        </authorList>
    </citation>
    <scope>NUCLEOTIDE SEQUENCE [LARGE SCALE GENOMIC DNA]</scope>
    <source>
        <strain evidence="14">AL3</strain>
        <tissue evidence="14">Liver</tissue>
    </source>
</reference>
<dbReference type="FunFam" id="1.25.40.420:FF:000035">
    <property type="entry name" value="CBN-EOR-1 protein"/>
    <property type="match status" value="1"/>
</dbReference>
<evidence type="ECO:0000259" key="12">
    <source>
        <dbReference type="PROSITE" id="PS50097"/>
    </source>
</evidence>
<dbReference type="FunFam" id="3.30.160.60:FF:000145">
    <property type="entry name" value="Zinc finger protein 574"/>
    <property type="match status" value="1"/>
</dbReference>
<dbReference type="Gene3D" id="1.25.40.420">
    <property type="match status" value="1"/>
</dbReference>
<dbReference type="PANTHER" id="PTHR46105">
    <property type="entry name" value="AGAP004733-PA"/>
    <property type="match status" value="1"/>
</dbReference>
<dbReference type="PROSITE" id="PS50097">
    <property type="entry name" value="BTB"/>
    <property type="match status" value="1"/>
</dbReference>
<feature type="domain" description="C2H2-type" evidence="13">
    <location>
        <begin position="604"/>
        <end position="631"/>
    </location>
</feature>
<dbReference type="SMART" id="SM00875">
    <property type="entry name" value="BACK"/>
    <property type="match status" value="1"/>
</dbReference>
<keyword evidence="3" id="KW-0677">Repeat</keyword>
<dbReference type="SUPFAM" id="SSF54695">
    <property type="entry name" value="POZ domain"/>
    <property type="match status" value="1"/>
</dbReference>
<feature type="compositionally biased region" description="Basic and acidic residues" evidence="11">
    <location>
        <begin position="351"/>
        <end position="360"/>
    </location>
</feature>
<evidence type="ECO:0000256" key="2">
    <source>
        <dbReference type="ARBA" id="ARBA00022723"/>
    </source>
</evidence>
<dbReference type="PROSITE" id="PS00028">
    <property type="entry name" value="ZINC_FINGER_C2H2_1"/>
    <property type="match status" value="2"/>
</dbReference>
<feature type="compositionally biased region" description="Polar residues" evidence="11">
    <location>
        <begin position="326"/>
        <end position="350"/>
    </location>
</feature>
<evidence type="ECO:0000256" key="7">
    <source>
        <dbReference type="ARBA" id="ARBA00023125"/>
    </source>
</evidence>
<evidence type="ECO:0000256" key="1">
    <source>
        <dbReference type="ARBA" id="ARBA00004123"/>
    </source>
</evidence>
<accession>A0ABD6ECB0</accession>
<dbReference type="Gene3D" id="3.30.160.60">
    <property type="entry name" value="Classic Zinc Finger"/>
    <property type="match status" value="5"/>
</dbReference>
<dbReference type="SMART" id="SM00225">
    <property type="entry name" value="BTB"/>
    <property type="match status" value="1"/>
</dbReference>
<keyword evidence="8" id="KW-0804">Transcription</keyword>
<evidence type="ECO:0000259" key="13">
    <source>
        <dbReference type="PROSITE" id="PS50157"/>
    </source>
</evidence>
<feature type="domain" description="C2H2-type" evidence="13">
    <location>
        <begin position="548"/>
        <end position="575"/>
    </location>
</feature>
<name>A0ABD6ECB0_9BILA</name>
<keyword evidence="9" id="KW-0539">Nucleus</keyword>
<evidence type="ECO:0000256" key="11">
    <source>
        <dbReference type="SAM" id="MobiDB-lite"/>
    </source>
</evidence>
<feature type="region of interest" description="Disordered" evidence="11">
    <location>
        <begin position="326"/>
        <end position="376"/>
    </location>
</feature>
<evidence type="ECO:0000313" key="15">
    <source>
        <dbReference type="Proteomes" id="UP001608902"/>
    </source>
</evidence>
<dbReference type="SUPFAM" id="SSF57667">
    <property type="entry name" value="beta-beta-alpha zinc fingers"/>
    <property type="match status" value="5"/>
</dbReference>
<feature type="region of interest" description="Disordered" evidence="11">
    <location>
        <begin position="926"/>
        <end position="984"/>
    </location>
</feature>
<keyword evidence="7" id="KW-0238">DNA-binding</keyword>
<dbReference type="InterPro" id="IPR036236">
    <property type="entry name" value="Znf_C2H2_sf"/>
</dbReference>
<dbReference type="PROSITE" id="PS50157">
    <property type="entry name" value="ZINC_FINGER_C2H2_2"/>
    <property type="match status" value="8"/>
</dbReference>
<evidence type="ECO:0000256" key="6">
    <source>
        <dbReference type="ARBA" id="ARBA00023015"/>
    </source>
</evidence>
<feature type="domain" description="C2H2-type" evidence="13">
    <location>
        <begin position="576"/>
        <end position="603"/>
    </location>
</feature>
<dbReference type="InterPro" id="IPR050457">
    <property type="entry name" value="ZnFinger_BTB_dom_contain"/>
</dbReference>
<evidence type="ECO:0000256" key="9">
    <source>
        <dbReference type="ARBA" id="ARBA00023242"/>
    </source>
</evidence>
<feature type="domain" description="BTB" evidence="12">
    <location>
        <begin position="52"/>
        <end position="117"/>
    </location>
</feature>
<keyword evidence="6" id="KW-0805">Transcription regulation</keyword>
<keyword evidence="5" id="KW-0862">Zinc</keyword>
<comment type="caution">
    <text evidence="14">The sequence shown here is derived from an EMBL/GenBank/DDBJ whole genome shotgun (WGS) entry which is preliminary data.</text>
</comment>
<dbReference type="Pfam" id="PF07707">
    <property type="entry name" value="BACK"/>
    <property type="match status" value="1"/>
</dbReference>
<evidence type="ECO:0000256" key="8">
    <source>
        <dbReference type="ARBA" id="ARBA00023163"/>
    </source>
</evidence>
<dbReference type="FunFam" id="3.30.160.60:FF:001967">
    <property type="entry name" value="Ras-responsive element-binding protein"/>
    <property type="match status" value="1"/>
</dbReference>
<feature type="domain" description="C2H2-type" evidence="13">
    <location>
        <begin position="745"/>
        <end position="772"/>
    </location>
</feature>
<dbReference type="Pfam" id="PF00651">
    <property type="entry name" value="BTB"/>
    <property type="match status" value="1"/>
</dbReference>
<feature type="domain" description="C2H2-type" evidence="13">
    <location>
        <begin position="660"/>
        <end position="687"/>
    </location>
</feature>
<dbReference type="AlphaFoldDB" id="A0ABD6ECB0"/>
<evidence type="ECO:0000256" key="10">
    <source>
        <dbReference type="PROSITE-ProRule" id="PRU00042"/>
    </source>
</evidence>
<dbReference type="InterPro" id="IPR011333">
    <property type="entry name" value="SKP1/BTB/POZ_sf"/>
</dbReference>
<dbReference type="Pfam" id="PF00096">
    <property type="entry name" value="zf-C2H2"/>
    <property type="match status" value="2"/>
</dbReference>
<dbReference type="Proteomes" id="UP001608902">
    <property type="component" value="Unassembled WGS sequence"/>
</dbReference>
<evidence type="ECO:0000256" key="3">
    <source>
        <dbReference type="ARBA" id="ARBA00022737"/>
    </source>
</evidence>
<proteinExistence type="predicted"/>
<gene>
    <name evidence="14" type="ORF">AB6A40_004369</name>
</gene>
<dbReference type="InterPro" id="IPR000210">
    <property type="entry name" value="BTB/POZ_dom"/>
</dbReference>
<feature type="compositionally biased region" description="Low complexity" evidence="11">
    <location>
        <begin position="960"/>
        <end position="984"/>
    </location>
</feature>
<dbReference type="SMART" id="SM00355">
    <property type="entry name" value="ZnF_C2H2"/>
    <property type="match status" value="9"/>
</dbReference>
<evidence type="ECO:0000313" key="14">
    <source>
        <dbReference type="EMBL" id="MFH4977660.1"/>
    </source>
</evidence>
<dbReference type="EMBL" id="JBGFUD010002489">
    <property type="protein sequence ID" value="MFH4977660.1"/>
    <property type="molecule type" value="Genomic_DNA"/>
</dbReference>
<evidence type="ECO:0008006" key="16">
    <source>
        <dbReference type="Google" id="ProtNLM"/>
    </source>
</evidence>